<protein>
    <submittedName>
        <fullName evidence="3">Abortive infection protein</fullName>
    </submittedName>
</protein>
<dbReference type="KEGG" id="oni:Osc7112_3431"/>
<feature type="domain" description="CAAX prenyl protease 2/Lysostaphin resistance protein A-like" evidence="2">
    <location>
        <begin position="66"/>
        <end position="167"/>
    </location>
</feature>
<organism evidence="3 4">
    <name type="scientific">Phormidium nigroviride PCC 7112</name>
    <dbReference type="NCBI Taxonomy" id="179408"/>
    <lineage>
        <taxon>Bacteria</taxon>
        <taxon>Bacillati</taxon>
        <taxon>Cyanobacteriota</taxon>
        <taxon>Cyanophyceae</taxon>
        <taxon>Oscillatoriophycideae</taxon>
        <taxon>Oscillatoriales</taxon>
        <taxon>Oscillatoriaceae</taxon>
        <taxon>Phormidium</taxon>
    </lineage>
</organism>
<reference evidence="3 4" key="1">
    <citation type="submission" date="2012-05" db="EMBL/GenBank/DDBJ databases">
        <title>Finished chromosome of genome of Oscillatoria sp. PCC 7112.</title>
        <authorList>
            <consortium name="US DOE Joint Genome Institute"/>
            <person name="Gugger M."/>
            <person name="Coursin T."/>
            <person name="Rippka R."/>
            <person name="Tandeau De Marsac N."/>
            <person name="Huntemann M."/>
            <person name="Wei C.-L."/>
            <person name="Han J."/>
            <person name="Detter J.C."/>
            <person name="Han C."/>
            <person name="Tapia R."/>
            <person name="Davenport K."/>
            <person name="Daligault H."/>
            <person name="Erkkila T."/>
            <person name="Gu W."/>
            <person name="Munk A.C.C."/>
            <person name="Teshima H."/>
            <person name="Xu Y."/>
            <person name="Chain P."/>
            <person name="Chen A."/>
            <person name="Krypides N."/>
            <person name="Mavromatis K."/>
            <person name="Markowitz V."/>
            <person name="Szeto E."/>
            <person name="Ivanova N."/>
            <person name="Mikhailova N."/>
            <person name="Ovchinnikova G."/>
            <person name="Pagani I."/>
            <person name="Pati A."/>
            <person name="Goodwin L."/>
            <person name="Peters L."/>
            <person name="Pitluck S."/>
            <person name="Woyke T."/>
            <person name="Kerfeld C."/>
        </authorList>
    </citation>
    <scope>NUCLEOTIDE SEQUENCE [LARGE SCALE GENOMIC DNA]</scope>
    <source>
        <strain evidence="3 4">PCC 7112</strain>
    </source>
</reference>
<evidence type="ECO:0000313" key="4">
    <source>
        <dbReference type="Proteomes" id="UP000010478"/>
    </source>
</evidence>
<dbReference type="HOGENOM" id="CLU_120446_0_0_3"/>
<name>K9VJX5_9CYAN</name>
<dbReference type="STRING" id="179408.Osc7112_3431"/>
<dbReference type="GO" id="GO:0004175">
    <property type="term" value="F:endopeptidase activity"/>
    <property type="evidence" value="ECO:0007669"/>
    <property type="project" value="UniProtKB-ARBA"/>
</dbReference>
<dbReference type="Pfam" id="PF02517">
    <property type="entry name" value="Rce1-like"/>
    <property type="match status" value="1"/>
</dbReference>
<feature type="transmembrane region" description="Helical" evidence="1">
    <location>
        <begin position="62"/>
        <end position="79"/>
    </location>
</feature>
<feature type="transmembrane region" description="Helical" evidence="1">
    <location>
        <begin position="99"/>
        <end position="118"/>
    </location>
</feature>
<proteinExistence type="predicted"/>
<keyword evidence="4" id="KW-1185">Reference proteome</keyword>
<gene>
    <name evidence="3" type="ORF">Osc7112_3431</name>
</gene>
<dbReference type="GO" id="GO:0080120">
    <property type="term" value="P:CAAX-box protein maturation"/>
    <property type="evidence" value="ECO:0007669"/>
    <property type="project" value="UniProtKB-ARBA"/>
</dbReference>
<dbReference type="RefSeq" id="WP_015177065.1">
    <property type="nucleotide sequence ID" value="NC_019729.1"/>
</dbReference>
<keyword evidence="1" id="KW-0812">Transmembrane</keyword>
<keyword evidence="1" id="KW-1133">Transmembrane helix</keyword>
<evidence type="ECO:0000259" key="2">
    <source>
        <dbReference type="Pfam" id="PF02517"/>
    </source>
</evidence>
<dbReference type="EMBL" id="CP003614">
    <property type="protein sequence ID" value="AFZ07802.1"/>
    <property type="molecule type" value="Genomic_DNA"/>
</dbReference>
<dbReference type="OrthoDB" id="5141003at2"/>
<dbReference type="eggNOG" id="COG4449">
    <property type="taxonomic scope" value="Bacteria"/>
</dbReference>
<feature type="transmembrane region" description="Helical" evidence="1">
    <location>
        <begin position="157"/>
        <end position="178"/>
    </location>
</feature>
<dbReference type="Proteomes" id="UP000010478">
    <property type="component" value="Chromosome"/>
</dbReference>
<feature type="transmembrane region" description="Helical" evidence="1">
    <location>
        <begin position="130"/>
        <end position="151"/>
    </location>
</feature>
<accession>K9VJX5</accession>
<sequence precursor="true">MLNFSAMALLGLLVRRVTLAFSTIPDFTDWLVAAMLALVYTSMALPIGFWSGFLKVDVQTSRATIVGVLVGCLLSPGITEEVYFRVLMLPHPFENASGLMLWFWGCASLAVFVVYHPLNALTFYPVGRSTFMNPVFLLLAAILGVACSLAYLQSGSIWPAVAVHWLAVTAWLLLLGGYRRLYG</sequence>
<dbReference type="InterPro" id="IPR003675">
    <property type="entry name" value="Rce1/LyrA-like_dom"/>
</dbReference>
<keyword evidence="1" id="KW-0472">Membrane</keyword>
<feature type="transmembrane region" description="Helical" evidence="1">
    <location>
        <begin position="30"/>
        <end position="50"/>
    </location>
</feature>
<evidence type="ECO:0000313" key="3">
    <source>
        <dbReference type="EMBL" id="AFZ07802.1"/>
    </source>
</evidence>
<evidence type="ECO:0000256" key="1">
    <source>
        <dbReference type="SAM" id="Phobius"/>
    </source>
</evidence>
<dbReference type="AlphaFoldDB" id="K9VJX5"/>